<comment type="caution">
    <text evidence="1">The sequence shown here is derived from an EMBL/GenBank/DDBJ whole genome shotgun (WGS) entry which is preliminary data.</text>
</comment>
<dbReference type="Proteomes" id="UP000441585">
    <property type="component" value="Unassembled WGS sequence"/>
</dbReference>
<accession>A0A6I2MCT9</accession>
<dbReference type="AlphaFoldDB" id="A0A6I2MCT9"/>
<dbReference type="Pfam" id="PF13128">
    <property type="entry name" value="DUF3954"/>
    <property type="match status" value="1"/>
</dbReference>
<evidence type="ECO:0000313" key="1">
    <source>
        <dbReference type="EMBL" id="MRX54826.1"/>
    </source>
</evidence>
<proteinExistence type="predicted"/>
<evidence type="ECO:0000313" key="2">
    <source>
        <dbReference type="Proteomes" id="UP000441585"/>
    </source>
</evidence>
<name>A0A6I2MCT9_9BACI</name>
<gene>
    <name evidence="1" type="ORF">GJU41_12660</name>
</gene>
<dbReference type="RefSeq" id="WP_170292798.1">
    <property type="nucleotide sequence ID" value="NZ_CAJGAA010000002.1"/>
</dbReference>
<sequence length="60" mass="6596">MKVDIETMTAEINLMNNATYIVKDGTLKQVPAPADGYGKQVISWQGGKPCHGKLETDIKF</sequence>
<dbReference type="InterPro" id="IPR025017">
    <property type="entry name" value="DUF3954"/>
</dbReference>
<keyword evidence="2" id="KW-1185">Reference proteome</keyword>
<protein>
    <submittedName>
        <fullName evidence="1">DUF3954 domain-containing protein</fullName>
    </submittedName>
</protein>
<organism evidence="1 2">
    <name type="scientific">Metabacillus idriensis</name>
    <dbReference type="NCBI Taxonomy" id="324768"/>
    <lineage>
        <taxon>Bacteria</taxon>
        <taxon>Bacillati</taxon>
        <taxon>Bacillota</taxon>
        <taxon>Bacilli</taxon>
        <taxon>Bacillales</taxon>
        <taxon>Bacillaceae</taxon>
        <taxon>Metabacillus</taxon>
    </lineage>
</organism>
<reference evidence="1 2" key="1">
    <citation type="submission" date="2019-11" db="EMBL/GenBank/DDBJ databases">
        <title>Bacillus idriensis genome.</title>
        <authorList>
            <person name="Konopka E.N."/>
            <person name="Newman J.D."/>
        </authorList>
    </citation>
    <scope>NUCLEOTIDE SEQUENCE [LARGE SCALE GENOMIC DNA]</scope>
    <source>
        <strain evidence="1 2">DSM 19097</strain>
    </source>
</reference>
<dbReference type="EMBL" id="WKKF01000002">
    <property type="protein sequence ID" value="MRX54826.1"/>
    <property type="molecule type" value="Genomic_DNA"/>
</dbReference>